<sequence length="218" mass="24369">MTSGDAVTGDIVQCEDFDTSSGEPPRIDLERRAFNSGLQANRTLPSEKLLKKGSADVVKTDTTISKFNTTYSFPTFYESEELNNKIVEKMELGEIVQTHVTTPLVPTSIAITGSNLPIPVASELSNVSSTGSVSDREPEVPDKSNYTKIVKSLEQKPLRKRRRNDGYPPKNDRKITECFKVFFSLPSTFFPAVELISCRKHGSWFQPKASNKRISCKW</sequence>
<reference evidence="2 3" key="2">
    <citation type="submission" date="2018-11" db="EMBL/GenBank/DDBJ databases">
        <authorList>
            <consortium name="Pathogen Informatics"/>
        </authorList>
    </citation>
    <scope>NUCLEOTIDE SEQUENCE [LARGE SCALE GENOMIC DNA]</scope>
</reference>
<evidence type="ECO:0000313" key="4">
    <source>
        <dbReference type="WBParaSite" id="OFLC_0000171701-mRNA-1"/>
    </source>
</evidence>
<dbReference type="WBParaSite" id="OFLC_0000171701-mRNA-1">
    <property type="protein sequence ID" value="OFLC_0000171701-mRNA-1"/>
    <property type="gene ID" value="OFLC_0000171701"/>
</dbReference>
<keyword evidence="3" id="KW-1185">Reference proteome</keyword>
<gene>
    <name evidence="2" type="ORF">OFLC_LOCUS1718</name>
</gene>
<evidence type="ECO:0000313" key="2">
    <source>
        <dbReference type="EMBL" id="VDO30548.1"/>
    </source>
</evidence>
<evidence type="ECO:0000256" key="1">
    <source>
        <dbReference type="SAM" id="MobiDB-lite"/>
    </source>
</evidence>
<organism evidence="4">
    <name type="scientific">Onchocerca flexuosa</name>
    <dbReference type="NCBI Taxonomy" id="387005"/>
    <lineage>
        <taxon>Eukaryota</taxon>
        <taxon>Metazoa</taxon>
        <taxon>Ecdysozoa</taxon>
        <taxon>Nematoda</taxon>
        <taxon>Chromadorea</taxon>
        <taxon>Rhabditida</taxon>
        <taxon>Spirurina</taxon>
        <taxon>Spiruromorpha</taxon>
        <taxon>Filarioidea</taxon>
        <taxon>Onchocercidae</taxon>
        <taxon>Onchocerca</taxon>
    </lineage>
</organism>
<feature type="region of interest" description="Disordered" evidence="1">
    <location>
        <begin position="126"/>
        <end position="145"/>
    </location>
</feature>
<dbReference type="AlphaFoldDB" id="A0A183H2K8"/>
<name>A0A183H2K8_9BILA</name>
<protein>
    <submittedName>
        <fullName evidence="2 4">Uncharacterized protein</fullName>
    </submittedName>
</protein>
<dbReference type="EMBL" id="UZAJ01000863">
    <property type="protein sequence ID" value="VDO30548.1"/>
    <property type="molecule type" value="Genomic_DNA"/>
</dbReference>
<feature type="region of interest" description="Disordered" evidence="1">
    <location>
        <begin position="1"/>
        <end position="27"/>
    </location>
</feature>
<accession>A0A183H2K8</accession>
<reference evidence="4" key="1">
    <citation type="submission" date="2016-06" db="UniProtKB">
        <authorList>
            <consortium name="WormBaseParasite"/>
        </authorList>
    </citation>
    <scope>IDENTIFICATION</scope>
</reference>
<dbReference type="Proteomes" id="UP000267606">
    <property type="component" value="Unassembled WGS sequence"/>
</dbReference>
<evidence type="ECO:0000313" key="3">
    <source>
        <dbReference type="Proteomes" id="UP000267606"/>
    </source>
</evidence>
<dbReference type="STRING" id="387005.A0A183H2K8"/>
<proteinExistence type="predicted"/>